<dbReference type="Pfam" id="PF07702">
    <property type="entry name" value="UTRA"/>
    <property type="match status" value="1"/>
</dbReference>
<dbReference type="EMBL" id="AZAC01000008">
    <property type="protein sequence ID" value="KIX14804.1"/>
    <property type="molecule type" value="Genomic_DNA"/>
</dbReference>
<gene>
    <name evidence="5" type="ORF">X474_06575</name>
</gene>
<protein>
    <recommendedName>
        <fullName evidence="4">HTH gntR-type domain-containing protein</fullName>
    </recommendedName>
</protein>
<keyword evidence="3" id="KW-0804">Transcription</keyword>
<dbReference type="OrthoDB" id="5454556at2"/>
<dbReference type="InterPro" id="IPR011663">
    <property type="entry name" value="UTRA"/>
</dbReference>
<reference evidence="5 6" key="1">
    <citation type="submission" date="2013-11" db="EMBL/GenBank/DDBJ databases">
        <title>Metagenomic analysis of a methanogenic consortium involved in long chain n-alkane degradation.</title>
        <authorList>
            <person name="Davidova I.A."/>
            <person name="Callaghan A.V."/>
            <person name="Wawrik B."/>
            <person name="Pruitt S."/>
            <person name="Marks C."/>
            <person name="Duncan K.E."/>
            <person name="Suflita J.M."/>
        </authorList>
    </citation>
    <scope>NUCLEOTIDE SEQUENCE [LARGE SCALE GENOMIC DNA]</scope>
    <source>
        <strain evidence="5 6">SPR</strain>
    </source>
</reference>
<dbReference type="SMART" id="SM00866">
    <property type="entry name" value="UTRA"/>
    <property type="match status" value="1"/>
</dbReference>
<accession>A0A0D2J9I6</accession>
<dbReference type="InterPro" id="IPR036390">
    <property type="entry name" value="WH_DNA-bd_sf"/>
</dbReference>
<dbReference type="SUPFAM" id="SSF46785">
    <property type="entry name" value="Winged helix' DNA-binding domain"/>
    <property type="match status" value="1"/>
</dbReference>
<dbReference type="PANTHER" id="PTHR44846:SF1">
    <property type="entry name" value="MANNOSYL-D-GLYCERATE TRANSPORT_METABOLISM SYSTEM REPRESSOR MNGR-RELATED"/>
    <property type="match status" value="1"/>
</dbReference>
<dbReference type="Pfam" id="PF00392">
    <property type="entry name" value="GntR"/>
    <property type="match status" value="1"/>
</dbReference>
<evidence type="ECO:0000259" key="4">
    <source>
        <dbReference type="PROSITE" id="PS50949"/>
    </source>
</evidence>
<dbReference type="InterPro" id="IPR028978">
    <property type="entry name" value="Chorismate_lyase_/UTRA_dom_sf"/>
</dbReference>
<organism evidence="5 6">
    <name type="scientific">Dethiosulfatarculus sandiegensis</name>
    <dbReference type="NCBI Taxonomy" id="1429043"/>
    <lineage>
        <taxon>Bacteria</taxon>
        <taxon>Pseudomonadati</taxon>
        <taxon>Thermodesulfobacteriota</taxon>
        <taxon>Desulfarculia</taxon>
        <taxon>Desulfarculales</taxon>
        <taxon>Desulfarculaceae</taxon>
        <taxon>Dethiosulfatarculus</taxon>
    </lineage>
</organism>
<comment type="caution">
    <text evidence="5">The sequence shown here is derived from an EMBL/GenBank/DDBJ whole genome shotgun (WGS) entry which is preliminary data.</text>
</comment>
<evidence type="ECO:0000313" key="6">
    <source>
        <dbReference type="Proteomes" id="UP000032233"/>
    </source>
</evidence>
<evidence type="ECO:0000256" key="2">
    <source>
        <dbReference type="ARBA" id="ARBA00023125"/>
    </source>
</evidence>
<keyword evidence="6" id="KW-1185">Reference proteome</keyword>
<dbReference type="InParanoid" id="A0A0D2J9I6"/>
<dbReference type="InterPro" id="IPR000524">
    <property type="entry name" value="Tscrpt_reg_HTH_GntR"/>
</dbReference>
<evidence type="ECO:0000256" key="1">
    <source>
        <dbReference type="ARBA" id="ARBA00023015"/>
    </source>
</evidence>
<sequence length="263" mass="30139">MAEEIILTKNRPVNGNSIFAPQGERPKYRLIQDTILGNIANGTWSPGDRIPTERGLADFFQASIGTVRHALQGLVEQGYLSRQQGRGTYVRNSSEHTDSLRYYRFAENFASDCLRLNIKCLEPVNLGQEPKAAAKMNLPPDTMFFHLPRVFKHENRPMVYVISYLPRDIFPDFNQISLREHEETPLYLLIEQRYKMPTLSTMEAISAVAAHEENAAILEVADGSPLLRIEMLATTIRDLPYEYRISYLHTEDQNIIRKNAAHY</sequence>
<dbReference type="PANTHER" id="PTHR44846">
    <property type="entry name" value="MANNOSYL-D-GLYCERATE TRANSPORT/METABOLISM SYSTEM REPRESSOR MNGR-RELATED"/>
    <property type="match status" value="1"/>
</dbReference>
<dbReference type="GO" id="GO:0045892">
    <property type="term" value="P:negative regulation of DNA-templated transcription"/>
    <property type="evidence" value="ECO:0007669"/>
    <property type="project" value="TreeGrafter"/>
</dbReference>
<dbReference type="STRING" id="1429043.X474_06575"/>
<evidence type="ECO:0000256" key="3">
    <source>
        <dbReference type="ARBA" id="ARBA00023163"/>
    </source>
</evidence>
<dbReference type="CDD" id="cd07377">
    <property type="entry name" value="WHTH_GntR"/>
    <property type="match status" value="1"/>
</dbReference>
<name>A0A0D2J9I6_9BACT</name>
<dbReference type="Gene3D" id="3.40.1410.10">
    <property type="entry name" value="Chorismate lyase-like"/>
    <property type="match status" value="1"/>
</dbReference>
<keyword evidence="1" id="KW-0805">Transcription regulation</keyword>
<dbReference type="Gene3D" id="1.10.10.10">
    <property type="entry name" value="Winged helix-like DNA-binding domain superfamily/Winged helix DNA-binding domain"/>
    <property type="match status" value="1"/>
</dbReference>
<dbReference type="InterPro" id="IPR050679">
    <property type="entry name" value="Bact_HTH_transcr_reg"/>
</dbReference>
<dbReference type="SUPFAM" id="SSF64288">
    <property type="entry name" value="Chorismate lyase-like"/>
    <property type="match status" value="1"/>
</dbReference>
<keyword evidence="2" id="KW-0238">DNA-binding</keyword>
<dbReference type="PROSITE" id="PS50949">
    <property type="entry name" value="HTH_GNTR"/>
    <property type="match status" value="1"/>
</dbReference>
<dbReference type="GO" id="GO:0003677">
    <property type="term" value="F:DNA binding"/>
    <property type="evidence" value="ECO:0007669"/>
    <property type="project" value="UniProtKB-KW"/>
</dbReference>
<feature type="domain" description="HTH gntR-type" evidence="4">
    <location>
        <begin position="25"/>
        <end position="93"/>
    </location>
</feature>
<proteinExistence type="predicted"/>
<evidence type="ECO:0000313" key="5">
    <source>
        <dbReference type="EMBL" id="KIX14804.1"/>
    </source>
</evidence>
<dbReference type="InterPro" id="IPR036388">
    <property type="entry name" value="WH-like_DNA-bd_sf"/>
</dbReference>
<dbReference type="AlphaFoldDB" id="A0A0D2J9I6"/>
<dbReference type="GO" id="GO:0003700">
    <property type="term" value="F:DNA-binding transcription factor activity"/>
    <property type="evidence" value="ECO:0007669"/>
    <property type="project" value="InterPro"/>
</dbReference>
<dbReference type="SMART" id="SM00345">
    <property type="entry name" value="HTH_GNTR"/>
    <property type="match status" value="1"/>
</dbReference>
<dbReference type="Proteomes" id="UP000032233">
    <property type="component" value="Unassembled WGS sequence"/>
</dbReference>